<feature type="domain" description="Fibronectin type-III" evidence="2">
    <location>
        <begin position="2123"/>
        <end position="2213"/>
    </location>
</feature>
<dbReference type="STRING" id="1802306.A3C72_00755"/>
<evidence type="ECO:0000313" key="3">
    <source>
        <dbReference type="EMBL" id="OHA24751.1"/>
    </source>
</evidence>
<dbReference type="InterPro" id="IPR003961">
    <property type="entry name" value="FN3_dom"/>
</dbReference>
<keyword evidence="1" id="KW-0812">Transmembrane</keyword>
<feature type="transmembrane region" description="Helical" evidence="1">
    <location>
        <begin position="23"/>
        <end position="46"/>
    </location>
</feature>
<dbReference type="InterPro" id="IPR008963">
    <property type="entry name" value="Purple_acid_Pase-like_N"/>
</dbReference>
<keyword evidence="1" id="KW-1133">Transmembrane helix</keyword>
<feature type="domain" description="Fibronectin type-III" evidence="2">
    <location>
        <begin position="1538"/>
        <end position="1636"/>
    </location>
</feature>
<dbReference type="Gene3D" id="2.60.40.380">
    <property type="entry name" value="Purple acid phosphatase-like, N-terminal"/>
    <property type="match status" value="3"/>
</dbReference>
<feature type="domain" description="Fibronectin type-III" evidence="2">
    <location>
        <begin position="1740"/>
        <end position="1835"/>
    </location>
</feature>
<protein>
    <recommendedName>
        <fullName evidence="2">Fibronectin type-III domain-containing protein</fullName>
    </recommendedName>
</protein>
<dbReference type="Gene3D" id="2.120.10.80">
    <property type="entry name" value="Kelch-type beta propeller"/>
    <property type="match status" value="4"/>
</dbReference>
<evidence type="ECO:0000256" key="1">
    <source>
        <dbReference type="SAM" id="Phobius"/>
    </source>
</evidence>
<dbReference type="InterPro" id="IPR015915">
    <property type="entry name" value="Kelch-typ_b-propeller"/>
</dbReference>
<dbReference type="InterPro" id="IPR013783">
    <property type="entry name" value="Ig-like_fold"/>
</dbReference>
<feature type="domain" description="Fibronectin type-III" evidence="2">
    <location>
        <begin position="1863"/>
        <end position="1953"/>
    </location>
</feature>
<feature type="domain" description="Fibronectin type-III" evidence="2">
    <location>
        <begin position="2223"/>
        <end position="2313"/>
    </location>
</feature>
<dbReference type="EMBL" id="MHRK01000006">
    <property type="protein sequence ID" value="OHA24751.1"/>
    <property type="molecule type" value="Genomic_DNA"/>
</dbReference>
<dbReference type="PANTHER" id="PTHR46375:SF3">
    <property type="entry name" value="KELCH REPEAT AND BTB DOMAIN-CONTAINING PROTEIN 13"/>
    <property type="match status" value="1"/>
</dbReference>
<dbReference type="GO" id="GO:0046872">
    <property type="term" value="F:metal ion binding"/>
    <property type="evidence" value="ECO:0007669"/>
    <property type="project" value="InterPro"/>
</dbReference>
<accession>A0A1G2MP02</accession>
<gene>
    <name evidence="3" type="ORF">A3C72_00755</name>
</gene>
<sequence>MTTYFKKIYRLIKTKQLTLIGKFVYLPIVILGKMGVAFLLIISILVSTFSVNSRDVFAATYTWNQTNWDAGLDGGTYPNHASNQTNWEKYSAKDNGVTTNASSLSLALTQATSTQTSDEDFDGGVFSQTTRSGTGSSASVGITPIDVPVNAWSTLTPATPTLLGSGSSVVRNGSDFYVIEGNNSTSFYKYSTSTNTWTTLAVVPATISANSSKMLYNPSEDYIYVTRGNSTTSFYKYSISGNSWTTLTAAPGTIGSGSNMIRNGSDNDIYVTQGGGTGFHKYSISGNSWTTLTVVPGAIADGSTMIRNSSDNDIYVTQGGGTGFYKYSISGDSWTTLTVFPGGNMGANSSMIRNGSDDTIYVTQATFTPTNGFYKYSISANSWTALTNVPSGLGLGSKMIRNASDDNIYVTRGGSTTAFFRYSISGNSWTTLTAAPGTIGSGSNMIRNGSDNDIYVTQGGGTGFHKYSISGNSWTTLTVVPGAIADGSTMIRNSSDNDIYVTQGGGTGFYKYSISGDSWTTLTVFPGGNMGANSSMIRNGSDDTIYVTQATFTPTNGFYKYSISANSWTALTNVPSGLGLGSKMIRNASDDNIYVTRGGSTTAFFRYSISGNSWTTLTAAPGTIGSGSNMIRNGSDNDIYVTQGGGSGFWIYSISGNSWTGSNVSTLTSAPGTISSGSKMIRNGSDDDIYLTGGSNNTGFYKYSVSGNSWTTLTATPGAIGTGSNMIRNSSDNDIYVTRGFGNTSFYKYSISGNSWTTLTVAPGAINSGSSMIRNSSDNDIYITLGNTTTSFYKYSISDNSWTALTVAPGTIGLGSIMIRNASDNDIYVTGGDSNGTAFYKYSISDNSWTTLATVPTGLNNGGSSMIRNGSDNDIYVTRGNGGSPFYKYSISGNSWTTLASAPGSISTGSSMIRNSSDNDIYVTQGGSTAGFYKYSISGNSWTTLSGLPALAGTGAQMMRNGSDNDIYVIRGGSTADFFKFVINSTTYSSSGTFSSFVIDTGRNVLPDRIIWNATTPTGTEVKFQIRSATTEEAVSGATWYGPTGTEDYYTSSGQAINSVHDGGRYFEYKAYFLTTDTSATATLEDVSLEYSYYPASSTLTSSAYNSSSDGNIISSLAWTEDLPSGTDIKFQIQSAPDNGGAPGVWSGFMGPDGTESSYFTDPTGAEDIPAALADASDDQWMQYKVFLTSDGSAAPTLSDVTITYVVNAAPEFNSDYPTTAAGGVSASQNSDGTITINYSVRDSDTDEGTIGRTPGYVTPYFYYSLDSGVSYTLISTSTTMESTSYGNKAVATSTYTVYTATSTITNQFTGSYDADAKIRVLVSDNEGANATASSSSAVFTLDTKVPDLGGIPVYIDASQSPAVVTLSATDDSPLQMKVGVVSNLSDASWESYSNTKNLSFSSGNTVYAQFKDSKGNTTSITSVTPPDTPSNYFFQDTSNPNTEEWREFFAWGVADEPALGFKRYNVYRSVDGAAYSLLSRQTDRLVNYVVDTGLTTTSSYRYKVSVEDDNGNISFFSIPSAADYPDGTGGSDLASPTLSSVTSSNITTTGATVTWTTNKPGDSTVYYSATSTYPGSDKTQHDESVGVPSMLTSHSVVLSELTPGTKYYFLVTSEDVSGNTGQSASSAYTFTTDDGPSISNVTTSEVFDNEATIIWNTNVSANSSVYYSVNSDLSEPVEVSSALPLTTNHRVRLTGLTEGAKYYFYVKSTDAESNVATDKNVVSGVINYYNFNTSSDSQAPTISSTATALVGETGATITWTTDEPSTSQVEWGTSTDLGTYTEESTTYSTVHSVVITGLTSTTKYYYRVLSEDKSGNSASDDDSGEKYDFTTLTPSVVTNTVYVGGGGGGGGVIDNRDITKPVVSDVTIDFIGGTSATISFKASKVTTGSIKYGTTIGYGMEASRAGVYGTSNSVSLSGLLPETTYHFKAVATDIYKNVGESGDGTFVTLSGGSAEIVPEEIEFVATSTEDIALLDKVRSASGQMVRSILSTLSQNSNLSDVTESQLASSLSSLASKAVSSPTISGTNISVSVGSKSAVVQWITDKEANSLVAYAKASDYNSGSEPYTITAGFPDEKVSDHKVVLDNLTPSTTYHFQVRSQSVLGPVALSSDRTFTTASLVPDISNVRFDKIGETLAGLSWKTDIPTKTLIEIKNSQTGEVKKIEDINFVKDHSYEVSNLDYSTGYTVSLIAVDGDGNTSKPTIVPFSTTLSAEAPKISNVKVTSSIIPDRVETTQTIISWKTDKPSTSQVFYSEGSAGASESTPVDSSLLRDHIVITTSLRPGTVYKISVESSDSAGNITRSDPYTVLTQRSQGSVVDLIFKNLDTTFGFLRKK</sequence>
<reference evidence="3 4" key="1">
    <citation type="journal article" date="2016" name="Nat. Commun.">
        <title>Thousands of microbial genomes shed light on interconnected biogeochemical processes in an aquifer system.</title>
        <authorList>
            <person name="Anantharaman K."/>
            <person name="Brown C.T."/>
            <person name="Hug L.A."/>
            <person name="Sharon I."/>
            <person name="Castelle C.J."/>
            <person name="Probst A.J."/>
            <person name="Thomas B.C."/>
            <person name="Singh A."/>
            <person name="Wilkins M.J."/>
            <person name="Karaoz U."/>
            <person name="Brodie E.L."/>
            <person name="Williams K.H."/>
            <person name="Hubbard S.S."/>
            <person name="Banfield J.F."/>
        </authorList>
    </citation>
    <scope>NUCLEOTIDE SEQUENCE [LARGE SCALE GENOMIC DNA]</scope>
</reference>
<dbReference type="GO" id="GO:0003993">
    <property type="term" value="F:acid phosphatase activity"/>
    <property type="evidence" value="ECO:0007669"/>
    <property type="project" value="InterPro"/>
</dbReference>
<dbReference type="InterPro" id="IPR036116">
    <property type="entry name" value="FN3_sf"/>
</dbReference>
<dbReference type="Proteomes" id="UP000177130">
    <property type="component" value="Unassembled WGS sequence"/>
</dbReference>
<dbReference type="InterPro" id="IPR052392">
    <property type="entry name" value="Kelch-BTB_domain-containing"/>
</dbReference>
<proteinExistence type="predicted"/>
<dbReference type="SUPFAM" id="SSF117281">
    <property type="entry name" value="Kelch motif"/>
    <property type="match status" value="4"/>
</dbReference>
<keyword evidence="1" id="KW-0472">Membrane</keyword>
<feature type="domain" description="Fibronectin type-III" evidence="2">
    <location>
        <begin position="2018"/>
        <end position="2120"/>
    </location>
</feature>
<dbReference type="PANTHER" id="PTHR46375">
    <property type="entry name" value="KELCH REPEAT AND BTB DOMAIN-CONTAINING PROTEIN 13-RELATED"/>
    <property type="match status" value="1"/>
</dbReference>
<dbReference type="Gene3D" id="2.60.40.10">
    <property type="entry name" value="Immunoglobulins"/>
    <property type="match status" value="4"/>
</dbReference>
<evidence type="ECO:0000259" key="2">
    <source>
        <dbReference type="PROSITE" id="PS50853"/>
    </source>
</evidence>
<dbReference type="SUPFAM" id="SSF49363">
    <property type="entry name" value="Purple acid phosphatase, N-terminal domain"/>
    <property type="match status" value="1"/>
</dbReference>
<dbReference type="CDD" id="cd00063">
    <property type="entry name" value="FN3"/>
    <property type="match status" value="1"/>
</dbReference>
<organism evidence="3 4">
    <name type="scientific">Candidatus Taylorbacteria bacterium RIFCSPHIGHO2_02_FULL_43_32b</name>
    <dbReference type="NCBI Taxonomy" id="1802306"/>
    <lineage>
        <taxon>Bacteria</taxon>
        <taxon>Candidatus Tayloriibacteriota</taxon>
    </lineage>
</organism>
<dbReference type="PROSITE" id="PS50853">
    <property type="entry name" value="FN3"/>
    <property type="match status" value="6"/>
</dbReference>
<evidence type="ECO:0000313" key="4">
    <source>
        <dbReference type="Proteomes" id="UP000177130"/>
    </source>
</evidence>
<dbReference type="SMART" id="SM00060">
    <property type="entry name" value="FN3"/>
    <property type="match status" value="7"/>
</dbReference>
<name>A0A1G2MP02_9BACT</name>
<dbReference type="Pfam" id="PF16656">
    <property type="entry name" value="Pur_ac_phosph_N"/>
    <property type="match status" value="3"/>
</dbReference>
<dbReference type="SUPFAM" id="SSF49265">
    <property type="entry name" value="Fibronectin type III"/>
    <property type="match status" value="2"/>
</dbReference>
<dbReference type="InterPro" id="IPR015914">
    <property type="entry name" value="PAPs_N"/>
</dbReference>
<comment type="caution">
    <text evidence="3">The sequence shown here is derived from an EMBL/GenBank/DDBJ whole genome shotgun (WGS) entry which is preliminary data.</text>
</comment>